<dbReference type="AlphaFoldDB" id="A0A8C7SJH9"/>
<dbReference type="PROSITE" id="PS50824">
    <property type="entry name" value="DAPIN"/>
    <property type="match status" value="1"/>
</dbReference>
<dbReference type="SUPFAM" id="SSF49899">
    <property type="entry name" value="Concanavalin A-like lectins/glucanases"/>
    <property type="match status" value="1"/>
</dbReference>
<dbReference type="CDD" id="cd12893">
    <property type="entry name" value="SPRY_PRY_TRIM35"/>
    <property type="match status" value="1"/>
</dbReference>
<dbReference type="Pfam" id="PF02758">
    <property type="entry name" value="PYRIN"/>
    <property type="match status" value="1"/>
</dbReference>
<feature type="domain" description="B30.2/SPRY" evidence="6">
    <location>
        <begin position="330"/>
        <end position="523"/>
    </location>
</feature>
<dbReference type="FunFam" id="2.60.120.920:FF:000004">
    <property type="entry name" value="Butyrophilin subfamily 1 member A1"/>
    <property type="match status" value="1"/>
</dbReference>
<dbReference type="Gene3D" id="1.10.533.10">
    <property type="entry name" value="Death Domain, Fas"/>
    <property type="match status" value="1"/>
</dbReference>
<proteinExistence type="predicted"/>
<dbReference type="InterPro" id="IPR004020">
    <property type="entry name" value="DAPIN"/>
</dbReference>
<dbReference type="CDD" id="cd08321">
    <property type="entry name" value="Pyrin_ASC-like"/>
    <property type="match status" value="1"/>
</dbReference>
<dbReference type="RefSeq" id="XP_021476404.1">
    <property type="nucleotide sequence ID" value="XM_021620729.2"/>
</dbReference>
<dbReference type="Gene3D" id="2.60.120.920">
    <property type="match status" value="1"/>
</dbReference>
<keyword evidence="3" id="KW-0862">Zinc</keyword>
<dbReference type="InterPro" id="IPR017907">
    <property type="entry name" value="Znf_RING_CS"/>
</dbReference>
<evidence type="ECO:0000259" key="5">
    <source>
        <dbReference type="PROSITE" id="PS50089"/>
    </source>
</evidence>
<dbReference type="GO" id="GO:0008270">
    <property type="term" value="F:zinc ion binding"/>
    <property type="evidence" value="ECO:0007669"/>
    <property type="project" value="UniProtKB-KW"/>
</dbReference>
<keyword evidence="2 4" id="KW-0863">Zinc-finger</keyword>
<dbReference type="InterPro" id="IPR050143">
    <property type="entry name" value="TRIM/RBCC"/>
</dbReference>
<dbReference type="InterPro" id="IPR006574">
    <property type="entry name" value="PRY"/>
</dbReference>
<dbReference type="KEGG" id="omy:110535619"/>
<dbReference type="InterPro" id="IPR011029">
    <property type="entry name" value="DEATH-like_dom_sf"/>
</dbReference>
<sequence length="528" mass="60852">MTTSIPVPKLLMDILEELGENDLKRFQWYMIQNKFESCPSIPSSQLQNAKKEETVDMLVRTYGENMAVDVTLDILRRMKNNHLADQLTEAWKERIKISPSVAPSEKMASRSSLPEEDLSCPVCGEIFERPLILSCSHSFCKECLEKTWKKTTSRDCPLCRSTSSIELPNLALKNLCESFLQKTEKRAHTSLDEVSFQTGLKPLEEKLKDFKKIQQICAQTTKHIKSQARNTERQIEEEFEKLYQFLRQEEKARIAAVGEEEQQKIQMMKKIEEMTRGTLSLSDTIRDIEELRTEDISLVQNYKAMIEKTQRTLPNPKFLSGALINVAKHLGNLQFRIWEKMQGIIKHTPVILDPNTAAPWLSLSDDLTSVSQKWQQQPMNLERFENYQIVLGSEGFSSGKHSWEVEVGDHPLWDMGVAEESIERKKNLTVSPECGIWAIWLRNSKYIAGVGGILPLQRRPQRIKVQLDYDSGEVSFYDSKYMTHIYTYKDIKFKERMYPYCMVGPSSNATNPDIKICQSEVSLTILSQ</sequence>
<dbReference type="InterPro" id="IPR001841">
    <property type="entry name" value="Znf_RING"/>
</dbReference>
<dbReference type="Gene3D" id="3.30.40.10">
    <property type="entry name" value="Zinc/RING finger domain, C3HC4 (zinc finger)"/>
    <property type="match status" value="1"/>
</dbReference>
<reference evidence="8" key="1">
    <citation type="submission" date="2020-07" db="EMBL/GenBank/DDBJ databases">
        <title>A long reads based de novo assembly of the rainbow trout Arlee double haploid line genome.</title>
        <authorList>
            <person name="Gao G."/>
            <person name="Palti Y."/>
        </authorList>
    </citation>
    <scope>NUCLEOTIDE SEQUENCE [LARGE SCALE GENOMIC DNA]</scope>
</reference>
<dbReference type="OrthoDB" id="10058437at2759"/>
<dbReference type="InterPro" id="IPR043136">
    <property type="entry name" value="B30.2/SPRY_sf"/>
</dbReference>
<dbReference type="Ensembl" id="ENSOMYT00000073175.2">
    <property type="protein sequence ID" value="ENSOMYP00000067190.1"/>
    <property type="gene ID" value="ENSOMYG00000031141.2"/>
</dbReference>
<keyword evidence="1" id="KW-0479">Metal-binding</keyword>
<evidence type="ECO:0000313" key="9">
    <source>
        <dbReference type="Proteomes" id="UP000694395"/>
    </source>
</evidence>
<dbReference type="RefSeq" id="XP_021476403.1">
    <property type="nucleotide sequence ID" value="XM_021620728.2"/>
</dbReference>
<dbReference type="GeneTree" id="ENSGT00970000193390"/>
<dbReference type="SUPFAM" id="SSF57850">
    <property type="entry name" value="RING/U-box"/>
    <property type="match status" value="1"/>
</dbReference>
<dbReference type="PROSITE" id="PS50089">
    <property type="entry name" value="ZF_RING_2"/>
    <property type="match status" value="1"/>
</dbReference>
<dbReference type="InterPro" id="IPR003877">
    <property type="entry name" value="SPRY_dom"/>
</dbReference>
<reference evidence="8" key="2">
    <citation type="submission" date="2025-08" db="UniProtKB">
        <authorList>
            <consortium name="Ensembl"/>
        </authorList>
    </citation>
    <scope>IDENTIFICATION</scope>
</reference>
<evidence type="ECO:0000256" key="2">
    <source>
        <dbReference type="ARBA" id="ARBA00022771"/>
    </source>
</evidence>
<dbReference type="SUPFAM" id="SSF47986">
    <property type="entry name" value="DEATH domain"/>
    <property type="match status" value="1"/>
</dbReference>
<dbReference type="GeneID" id="110535619"/>
<accession>A0A8C7SJH9</accession>
<dbReference type="Pfam" id="PF00622">
    <property type="entry name" value="SPRY"/>
    <property type="match status" value="1"/>
</dbReference>
<evidence type="ECO:0000259" key="7">
    <source>
        <dbReference type="PROSITE" id="PS50824"/>
    </source>
</evidence>
<evidence type="ECO:0000256" key="4">
    <source>
        <dbReference type="PROSITE-ProRule" id="PRU00175"/>
    </source>
</evidence>
<evidence type="ECO:0000256" key="1">
    <source>
        <dbReference type="ARBA" id="ARBA00022723"/>
    </source>
</evidence>
<organism evidence="8 9">
    <name type="scientific">Oncorhynchus mykiss</name>
    <name type="common">Rainbow trout</name>
    <name type="synonym">Salmo gairdneri</name>
    <dbReference type="NCBI Taxonomy" id="8022"/>
    <lineage>
        <taxon>Eukaryota</taxon>
        <taxon>Metazoa</taxon>
        <taxon>Chordata</taxon>
        <taxon>Craniata</taxon>
        <taxon>Vertebrata</taxon>
        <taxon>Euteleostomi</taxon>
        <taxon>Actinopterygii</taxon>
        <taxon>Neopterygii</taxon>
        <taxon>Teleostei</taxon>
        <taxon>Protacanthopterygii</taxon>
        <taxon>Salmoniformes</taxon>
        <taxon>Salmonidae</taxon>
        <taxon>Salmoninae</taxon>
        <taxon>Oncorhynchus</taxon>
    </lineage>
</organism>
<feature type="domain" description="RING-type" evidence="5">
    <location>
        <begin position="120"/>
        <end position="160"/>
    </location>
</feature>
<feature type="domain" description="Pyrin" evidence="7">
    <location>
        <begin position="1"/>
        <end position="93"/>
    </location>
</feature>
<dbReference type="SMART" id="SM00184">
    <property type="entry name" value="RING"/>
    <property type="match status" value="1"/>
</dbReference>
<dbReference type="PRINTS" id="PR01407">
    <property type="entry name" value="BUTYPHLNCDUF"/>
</dbReference>
<evidence type="ECO:0000259" key="6">
    <source>
        <dbReference type="PROSITE" id="PS50188"/>
    </source>
</evidence>
<dbReference type="SMART" id="SM01289">
    <property type="entry name" value="PYRIN"/>
    <property type="match status" value="1"/>
</dbReference>
<name>A0A8C7SJH9_ONCMY</name>
<dbReference type="PROSITE" id="PS50188">
    <property type="entry name" value="B302_SPRY"/>
    <property type="match status" value="1"/>
</dbReference>
<dbReference type="InterPro" id="IPR001870">
    <property type="entry name" value="B30.2/SPRY"/>
</dbReference>
<gene>
    <name evidence="8" type="primary">LOC110535619</name>
</gene>
<keyword evidence="9" id="KW-1185">Reference proteome</keyword>
<dbReference type="InterPro" id="IPR013320">
    <property type="entry name" value="ConA-like_dom_sf"/>
</dbReference>
<dbReference type="Pfam" id="PF13765">
    <property type="entry name" value="PRY"/>
    <property type="match status" value="1"/>
</dbReference>
<reference evidence="8" key="3">
    <citation type="submission" date="2025-09" db="UniProtKB">
        <authorList>
            <consortium name="Ensembl"/>
        </authorList>
    </citation>
    <scope>IDENTIFICATION</scope>
</reference>
<dbReference type="PROSITE" id="PS00518">
    <property type="entry name" value="ZF_RING_1"/>
    <property type="match status" value="1"/>
</dbReference>
<dbReference type="PANTHER" id="PTHR24103">
    <property type="entry name" value="E3 UBIQUITIN-PROTEIN LIGASE TRIM"/>
    <property type="match status" value="1"/>
</dbReference>
<dbReference type="SMART" id="SM00589">
    <property type="entry name" value="PRY"/>
    <property type="match status" value="1"/>
</dbReference>
<evidence type="ECO:0000313" key="8">
    <source>
        <dbReference type="Ensembl" id="ENSOMYP00000067190.1"/>
    </source>
</evidence>
<dbReference type="InterPro" id="IPR003879">
    <property type="entry name" value="Butyrophylin_SPRY"/>
</dbReference>
<dbReference type="SMART" id="SM00449">
    <property type="entry name" value="SPRY"/>
    <property type="match status" value="1"/>
</dbReference>
<dbReference type="InterPro" id="IPR013083">
    <property type="entry name" value="Znf_RING/FYVE/PHD"/>
</dbReference>
<evidence type="ECO:0000256" key="3">
    <source>
        <dbReference type="ARBA" id="ARBA00022833"/>
    </source>
</evidence>
<dbReference type="Pfam" id="PF13445">
    <property type="entry name" value="zf-RING_UBOX"/>
    <property type="match status" value="1"/>
</dbReference>
<protein>
    <submittedName>
        <fullName evidence="8">Uncharacterized protein</fullName>
    </submittedName>
</protein>
<dbReference type="Proteomes" id="UP000694395">
    <property type="component" value="Chromosome 11"/>
</dbReference>
<dbReference type="InterPro" id="IPR027370">
    <property type="entry name" value="Znf-RING_euk"/>
</dbReference>